<protein>
    <recommendedName>
        <fullName evidence="3">DUF559 domain-containing protein</fullName>
    </recommendedName>
</protein>
<dbReference type="Proteomes" id="UP001521931">
    <property type="component" value="Unassembled WGS sequence"/>
</dbReference>
<gene>
    <name evidence="1" type="ORF">MHL29_05680</name>
</gene>
<organism evidence="1 2">
    <name type="scientific">Arsenicicoccus bolidensis</name>
    <dbReference type="NCBI Taxonomy" id="229480"/>
    <lineage>
        <taxon>Bacteria</taxon>
        <taxon>Bacillati</taxon>
        <taxon>Actinomycetota</taxon>
        <taxon>Actinomycetes</taxon>
        <taxon>Micrococcales</taxon>
        <taxon>Intrasporangiaceae</taxon>
        <taxon>Arsenicicoccus</taxon>
    </lineage>
</organism>
<dbReference type="EMBL" id="JAKRCV010000011">
    <property type="protein sequence ID" value="MCG7321385.1"/>
    <property type="molecule type" value="Genomic_DNA"/>
</dbReference>
<accession>A0ABS9Q0I4</accession>
<comment type="caution">
    <text evidence="1">The sequence shown here is derived from an EMBL/GenBank/DDBJ whole genome shotgun (WGS) entry which is preliminary data.</text>
</comment>
<evidence type="ECO:0000313" key="2">
    <source>
        <dbReference type="Proteomes" id="UP001521931"/>
    </source>
</evidence>
<proteinExistence type="predicted"/>
<evidence type="ECO:0008006" key="3">
    <source>
        <dbReference type="Google" id="ProtNLM"/>
    </source>
</evidence>
<sequence length="309" mass="34085">MDELPRHLTSAEARRSGVTRATLTASGLVRTHHGLWVADLLTTLDEAIAQAGAVIRCPWAVCGWSAVELLGLPDRRPWQPGDPVHVCVPTAAGRVRREGIVSRKGLERRRVVDVSGIPVVAGIWAVADVLTDPLATHEDLVRLCDGYLHLGGTAGSLVAPASLGRRGASRLRGALRDTRHGAESPRETDLRLLLAQAGLPEPEQQVRLVDADGATVCRFDLYWEEFALGGEFDGDGHRTQRGRWRGDRRADRRALLLGHRRLRVTSDDLMPDRRHETVEEFRTSMVPVRVPVRGRLVRTVDSSPLVLPW</sequence>
<name>A0ABS9Q0I4_9MICO</name>
<evidence type="ECO:0000313" key="1">
    <source>
        <dbReference type="EMBL" id="MCG7321385.1"/>
    </source>
</evidence>
<reference evidence="1 2" key="1">
    <citation type="submission" date="2022-02" db="EMBL/GenBank/DDBJ databases">
        <title>Uncovering new skin microbiome diversity through culturing and metagenomics.</title>
        <authorList>
            <person name="Conlan S."/>
            <person name="Deming C."/>
            <person name="Nisc Comparative Sequencing Program N."/>
            <person name="Segre J.A."/>
        </authorList>
    </citation>
    <scope>NUCLEOTIDE SEQUENCE [LARGE SCALE GENOMIC DNA]</scope>
    <source>
        <strain evidence="1 2">ACRQZ</strain>
    </source>
</reference>
<keyword evidence="2" id="KW-1185">Reference proteome</keyword>
<dbReference type="RefSeq" id="WP_239263002.1">
    <property type="nucleotide sequence ID" value="NZ_JAKRCV010000011.1"/>
</dbReference>